<proteinExistence type="predicted"/>
<name>A0ABT8KLZ8_9BACT</name>
<dbReference type="EMBL" id="JAUJEA010000003">
    <property type="protein sequence ID" value="MDN5201463.1"/>
    <property type="molecule type" value="Genomic_DNA"/>
</dbReference>
<accession>A0ABT8KLZ8</accession>
<evidence type="ECO:0000313" key="1">
    <source>
        <dbReference type="EMBL" id="MDN5201463.1"/>
    </source>
</evidence>
<keyword evidence="2" id="KW-1185">Reference proteome</keyword>
<protein>
    <recommendedName>
        <fullName evidence="3">DUF481 domain-containing protein</fullName>
    </recommendedName>
</protein>
<comment type="caution">
    <text evidence="1">The sequence shown here is derived from an EMBL/GenBank/DDBJ whole genome shotgun (WGS) entry which is preliminary data.</text>
</comment>
<organism evidence="1 2">
    <name type="scientific">Splendidivirga corallicola</name>
    <dbReference type="NCBI Taxonomy" id="3051826"/>
    <lineage>
        <taxon>Bacteria</taxon>
        <taxon>Pseudomonadati</taxon>
        <taxon>Bacteroidota</taxon>
        <taxon>Cytophagia</taxon>
        <taxon>Cytophagales</taxon>
        <taxon>Splendidivirgaceae</taxon>
        <taxon>Splendidivirga</taxon>
    </lineage>
</organism>
<sequence>MKKFLVIAFYVLVVHSTATAQNEKVTIESSEETMEEGRFSKLLGTYNDIVRIQEEKLTLFKIDLISPIGFIITEERREVSENNLDIQSTFRFAYEKKYRPAWSWLVATKLRLDELDIVLSGGVRYYYNINRRILKGKSANNFSANYLSLQPDFRITEHYESFSPLTLKMLYGIQRRLGKRGYFDVNVGLVGPVETMNEKGGTITGTASVELGLAF</sequence>
<evidence type="ECO:0008006" key="3">
    <source>
        <dbReference type="Google" id="ProtNLM"/>
    </source>
</evidence>
<reference evidence="1" key="1">
    <citation type="submission" date="2023-06" db="EMBL/GenBank/DDBJ databases">
        <title>Genomic of Parafulvivirga corallium.</title>
        <authorList>
            <person name="Wang G."/>
        </authorList>
    </citation>
    <scope>NUCLEOTIDE SEQUENCE</scope>
    <source>
        <strain evidence="1">BMA10</strain>
    </source>
</reference>
<dbReference type="Proteomes" id="UP001172082">
    <property type="component" value="Unassembled WGS sequence"/>
</dbReference>
<gene>
    <name evidence="1" type="ORF">QQ008_08825</name>
</gene>
<dbReference type="RefSeq" id="WP_346751493.1">
    <property type="nucleotide sequence ID" value="NZ_JAUJEA010000003.1"/>
</dbReference>
<evidence type="ECO:0000313" key="2">
    <source>
        <dbReference type="Proteomes" id="UP001172082"/>
    </source>
</evidence>